<feature type="chain" id="PRO_5001529417" evidence="2">
    <location>
        <begin position="22"/>
        <end position="119"/>
    </location>
</feature>
<protein>
    <submittedName>
        <fullName evidence="3">Uncharacterized protein</fullName>
    </submittedName>
</protein>
<name>A0A024G2I0_9STRA</name>
<keyword evidence="4" id="KW-1185">Reference proteome</keyword>
<keyword evidence="1" id="KW-0472">Membrane</keyword>
<dbReference type="EMBL" id="CAIX01000013">
    <property type="protein sequence ID" value="CCI40960.1"/>
    <property type="molecule type" value="Genomic_DNA"/>
</dbReference>
<organism evidence="3 4">
    <name type="scientific">Albugo candida</name>
    <dbReference type="NCBI Taxonomy" id="65357"/>
    <lineage>
        <taxon>Eukaryota</taxon>
        <taxon>Sar</taxon>
        <taxon>Stramenopiles</taxon>
        <taxon>Oomycota</taxon>
        <taxon>Peronosporomycetes</taxon>
        <taxon>Albuginales</taxon>
        <taxon>Albuginaceae</taxon>
        <taxon>Albugo</taxon>
    </lineage>
</organism>
<dbReference type="PROSITE" id="PS51257">
    <property type="entry name" value="PROKAR_LIPOPROTEIN"/>
    <property type="match status" value="1"/>
</dbReference>
<sequence length="119" mass="13280">MQRDTSLLIFFLCSCLVLTQSDRALRNQRYEENPLHTPPPCNRVLSIGCKNDSVSFLESRVHTNDSANTMFVSSSQARPVHHLAIYLLGTIGICTLLALIVQKTKQVGRKGQQPILCVI</sequence>
<dbReference type="AlphaFoldDB" id="A0A024G2I0"/>
<evidence type="ECO:0000313" key="4">
    <source>
        <dbReference type="Proteomes" id="UP000053237"/>
    </source>
</evidence>
<evidence type="ECO:0000256" key="1">
    <source>
        <dbReference type="SAM" id="Phobius"/>
    </source>
</evidence>
<feature type="signal peptide" evidence="2">
    <location>
        <begin position="1"/>
        <end position="21"/>
    </location>
</feature>
<reference evidence="3 4" key="1">
    <citation type="submission" date="2012-05" db="EMBL/GenBank/DDBJ databases">
        <title>Recombination and specialization in a pathogen metapopulation.</title>
        <authorList>
            <person name="Gardiner A."/>
            <person name="Kemen E."/>
            <person name="Schultz-Larsen T."/>
            <person name="MacLean D."/>
            <person name="Van Oosterhout C."/>
            <person name="Jones J.D.G."/>
        </authorList>
    </citation>
    <scope>NUCLEOTIDE SEQUENCE [LARGE SCALE GENOMIC DNA]</scope>
    <source>
        <strain evidence="3 4">Ac Nc2</strain>
    </source>
</reference>
<proteinExistence type="predicted"/>
<keyword evidence="1" id="KW-0812">Transmembrane</keyword>
<feature type="transmembrane region" description="Helical" evidence="1">
    <location>
        <begin position="83"/>
        <end position="101"/>
    </location>
</feature>
<gene>
    <name evidence="3" type="ORF">BN9_017440</name>
</gene>
<accession>A0A024G2I0</accession>
<evidence type="ECO:0000256" key="2">
    <source>
        <dbReference type="SAM" id="SignalP"/>
    </source>
</evidence>
<dbReference type="Proteomes" id="UP000053237">
    <property type="component" value="Unassembled WGS sequence"/>
</dbReference>
<comment type="caution">
    <text evidence="3">The sequence shown here is derived from an EMBL/GenBank/DDBJ whole genome shotgun (WGS) entry which is preliminary data.</text>
</comment>
<dbReference type="InParanoid" id="A0A024G2I0"/>
<keyword evidence="2" id="KW-0732">Signal</keyword>
<evidence type="ECO:0000313" key="3">
    <source>
        <dbReference type="EMBL" id="CCI40960.1"/>
    </source>
</evidence>
<keyword evidence="1" id="KW-1133">Transmembrane helix</keyword>